<reference evidence="1 2" key="1">
    <citation type="journal article" date="2019" name="Environ. Microbiol.">
        <title>At the nexus of three kingdoms: the genome of the mycorrhizal fungus Gigaspora margarita provides insights into plant, endobacterial and fungal interactions.</title>
        <authorList>
            <person name="Venice F."/>
            <person name="Ghignone S."/>
            <person name="Salvioli di Fossalunga A."/>
            <person name="Amselem J."/>
            <person name="Novero M."/>
            <person name="Xianan X."/>
            <person name="Sedzielewska Toro K."/>
            <person name="Morin E."/>
            <person name="Lipzen A."/>
            <person name="Grigoriev I.V."/>
            <person name="Henrissat B."/>
            <person name="Martin F.M."/>
            <person name="Bonfante P."/>
        </authorList>
    </citation>
    <scope>NUCLEOTIDE SEQUENCE [LARGE SCALE GENOMIC DNA]</scope>
    <source>
        <strain evidence="1 2">BEG34</strain>
    </source>
</reference>
<gene>
    <name evidence="1" type="ORF">F8M41_001910</name>
</gene>
<comment type="caution">
    <text evidence="1">The sequence shown here is derived from an EMBL/GenBank/DDBJ whole genome shotgun (WGS) entry which is preliminary data.</text>
</comment>
<evidence type="ECO:0000313" key="2">
    <source>
        <dbReference type="Proteomes" id="UP000439903"/>
    </source>
</evidence>
<sequence>MLESSFRNEIMKLKEPPYNLKLALFLFSIVPSQAVCERNFSTLKWLFGDKRTQLNSLRIESIAKIRSFYISNTDKELRIYGKDIKDKDLKESLNNSITIQQIEDLEIEDDDNDNYSQQNLTDNLNLSQLVDLTLPEFLSTNNSLFESATNRLSSHERVYNLENREYYPV</sequence>
<name>A0A8H4A8W2_GIGMA</name>
<dbReference type="OrthoDB" id="2436897at2759"/>
<dbReference type="Proteomes" id="UP000439903">
    <property type="component" value="Unassembled WGS sequence"/>
</dbReference>
<proteinExistence type="predicted"/>
<evidence type="ECO:0000313" key="1">
    <source>
        <dbReference type="EMBL" id="KAF0452385.1"/>
    </source>
</evidence>
<dbReference type="EMBL" id="WTPW01001159">
    <property type="protein sequence ID" value="KAF0452385.1"/>
    <property type="molecule type" value="Genomic_DNA"/>
</dbReference>
<keyword evidence="2" id="KW-1185">Reference proteome</keyword>
<protein>
    <submittedName>
        <fullName evidence="1">Zinc finger bed domain-containing protein 1-like</fullName>
    </submittedName>
</protein>
<accession>A0A8H4A8W2</accession>
<organism evidence="1 2">
    <name type="scientific">Gigaspora margarita</name>
    <dbReference type="NCBI Taxonomy" id="4874"/>
    <lineage>
        <taxon>Eukaryota</taxon>
        <taxon>Fungi</taxon>
        <taxon>Fungi incertae sedis</taxon>
        <taxon>Mucoromycota</taxon>
        <taxon>Glomeromycotina</taxon>
        <taxon>Glomeromycetes</taxon>
        <taxon>Diversisporales</taxon>
        <taxon>Gigasporaceae</taxon>
        <taxon>Gigaspora</taxon>
    </lineage>
</organism>
<dbReference type="AlphaFoldDB" id="A0A8H4A8W2"/>